<dbReference type="Pfam" id="PF23387">
    <property type="entry name" value="TPR_IFT80_172"/>
    <property type="match status" value="1"/>
</dbReference>
<dbReference type="AlphaFoldDB" id="A0A673BKK6"/>
<proteinExistence type="predicted"/>
<keyword evidence="3" id="KW-0969">Cilium</keyword>
<keyword evidence="4" id="KW-0966">Cell projection</keyword>
<feature type="domain" description="IFT80/172/WDR35 TPR" evidence="7">
    <location>
        <begin position="591"/>
        <end position="737"/>
    </location>
</feature>
<gene>
    <name evidence="8" type="primary">ift80</name>
</gene>
<feature type="repeat" description="WD" evidence="5">
    <location>
        <begin position="102"/>
        <end position="134"/>
    </location>
</feature>
<dbReference type="Gene3D" id="2.130.10.10">
    <property type="entry name" value="YVTN repeat-like/Quinoprotein amine dehydrogenase"/>
    <property type="match status" value="2"/>
</dbReference>
<dbReference type="SUPFAM" id="SSF50978">
    <property type="entry name" value="WD40 repeat-like"/>
    <property type="match status" value="2"/>
</dbReference>
<evidence type="ECO:0000256" key="2">
    <source>
        <dbReference type="ARBA" id="ARBA00022574"/>
    </source>
</evidence>
<evidence type="ECO:0000256" key="3">
    <source>
        <dbReference type="ARBA" id="ARBA00023069"/>
    </source>
</evidence>
<dbReference type="FunFam" id="2.130.10.10:FF:000298">
    <property type="entry name" value="Intraflagellar transport 80 homolog (Chlamydomonas)"/>
    <property type="match status" value="1"/>
</dbReference>
<evidence type="ECO:0000259" key="6">
    <source>
        <dbReference type="Pfam" id="PF23335"/>
    </source>
</evidence>
<evidence type="ECO:0000313" key="8">
    <source>
        <dbReference type="Ensembl" id="ENSSORP00005042305.1"/>
    </source>
</evidence>
<evidence type="ECO:0000256" key="5">
    <source>
        <dbReference type="PROSITE-ProRule" id="PRU00221"/>
    </source>
</evidence>
<dbReference type="Ensembl" id="ENSSORT00005043382.1">
    <property type="protein sequence ID" value="ENSSORP00005042305.1"/>
    <property type="gene ID" value="ENSSORG00005019602.1"/>
</dbReference>
<reference evidence="8" key="3">
    <citation type="submission" date="2025-09" db="UniProtKB">
        <authorList>
            <consortium name="Ensembl"/>
        </authorList>
    </citation>
    <scope>IDENTIFICATION</scope>
</reference>
<dbReference type="Pfam" id="PF23335">
    <property type="entry name" value="Beta-prop_IFT80_2nd"/>
    <property type="match status" value="1"/>
</dbReference>
<feature type="domain" description="IFT80 second beta-propeller" evidence="6">
    <location>
        <begin position="359"/>
        <end position="563"/>
    </location>
</feature>
<dbReference type="InterPro" id="IPR056157">
    <property type="entry name" value="TPR_IFT80_172_dom"/>
</dbReference>
<evidence type="ECO:0000313" key="9">
    <source>
        <dbReference type="Proteomes" id="UP000472271"/>
    </source>
</evidence>
<feature type="repeat" description="WD" evidence="5">
    <location>
        <begin position="184"/>
        <end position="216"/>
    </location>
</feature>
<dbReference type="Pfam" id="PF00400">
    <property type="entry name" value="WD40"/>
    <property type="match status" value="3"/>
</dbReference>
<dbReference type="PROSITE" id="PS50082">
    <property type="entry name" value="WD_REPEATS_2"/>
    <property type="match status" value="2"/>
</dbReference>
<evidence type="ECO:0000256" key="4">
    <source>
        <dbReference type="ARBA" id="ARBA00023273"/>
    </source>
</evidence>
<keyword evidence="9" id="KW-1185">Reference proteome</keyword>
<evidence type="ECO:0000259" key="7">
    <source>
        <dbReference type="Pfam" id="PF23387"/>
    </source>
</evidence>
<organism evidence="8 9">
    <name type="scientific">Sphaeramia orbicularis</name>
    <name type="common">orbiculate cardinalfish</name>
    <dbReference type="NCBI Taxonomy" id="375764"/>
    <lineage>
        <taxon>Eukaryota</taxon>
        <taxon>Metazoa</taxon>
        <taxon>Chordata</taxon>
        <taxon>Craniata</taxon>
        <taxon>Vertebrata</taxon>
        <taxon>Euteleostomi</taxon>
        <taxon>Actinopterygii</taxon>
        <taxon>Neopterygii</taxon>
        <taxon>Teleostei</taxon>
        <taxon>Neoteleostei</taxon>
        <taxon>Acanthomorphata</taxon>
        <taxon>Gobiaria</taxon>
        <taxon>Kurtiformes</taxon>
        <taxon>Apogonoidei</taxon>
        <taxon>Apogonidae</taxon>
        <taxon>Apogoninae</taxon>
        <taxon>Sphaeramia</taxon>
    </lineage>
</organism>
<dbReference type="PANTHER" id="PTHR24098">
    <property type="entry name" value="OUTER SEGMENT 5"/>
    <property type="match status" value="1"/>
</dbReference>
<dbReference type="GO" id="GO:0060271">
    <property type="term" value="P:cilium assembly"/>
    <property type="evidence" value="ECO:0007669"/>
    <property type="project" value="TreeGrafter"/>
</dbReference>
<comment type="subcellular location">
    <subcellularLocation>
        <location evidence="1">Cell projection</location>
        <location evidence="1">Cilium</location>
    </subcellularLocation>
</comment>
<dbReference type="InterPro" id="IPR056456">
    <property type="entry name" value="Beta-prop_IFT80_2nd"/>
</dbReference>
<dbReference type="InterPro" id="IPR036322">
    <property type="entry name" value="WD40_repeat_dom_sf"/>
</dbReference>
<accession>A0A673BKK6</accession>
<protein>
    <submittedName>
        <fullName evidence="8">Uncharacterized protein</fullName>
    </submittedName>
</protein>
<sequence>MRLKTSLLKEPKHKELVSCVGWTTADELYSCSEDHQILKWNLLTSETSQVVRLPEDIYPIDLHWFPKTVGGKKQAQAEIFVLTSTDGKFHLASKVGRIEKSVEAHKGAVLAGRWNYDGTALITAGEDGQIKIWSKSGMLRSTLASQGSPVYSVAWGPDSDRILYTSGRQLIIKPLQPSAKVIQWKAHDGVILKVDWNSVNDLIISGGEDCKYKVWDSFGRVLYSSSPHDYPITSLSWAPDGEVFAMGSFNTLRLCDKTGWSYALEKPNTGSVFSLAWSADGTQLAGACGNGHVIFAHVVEQHWEWKNFVITLTKRRTMQVRNVMNEAVDVLEFRDRVIKASLAFGHLVVATSLQCYVYKHFLLVDGAGLYIFSYEGRLISSPKFPGMRADILNAQAVSLSNDTIAIRDKMDEKVIFLFDALTGKALGDGKPLTHRLEVVEIALDQRGLSNERKIALIDKNRDLYLTSVRYPGREPKICKIGSMVHSMAWNDSANILCGIQDNQFTVWYYPSAVFIDKELLPKTLYIKDGSEFSRSPHILNYVGTKVTLRQGDGSLVYSSVPPFPALLHEYSSSARWEDALHLCRFAKDQSLWACLAGMAMANRELTTAAMAYAAIGELPRVQYINFIKEQPSKESSLAHMLLFSGQVQEAEATLLQAGLIYQAIKVNIDLFSWERALELAVKHKTHVDTVLAFREKFLQKFGRKETSKRFLQYAEGVEVDWEKIQVKIEMELSKERERAANASVRSSVASRR</sequence>
<name>A0A673BKK6_9TELE</name>
<dbReference type="PANTHER" id="PTHR24098:SF11">
    <property type="entry name" value="INTRAFLAGELLAR TRANSPORT PROTEIN 80 HOMOLOG"/>
    <property type="match status" value="1"/>
</dbReference>
<dbReference type="Proteomes" id="UP000472271">
    <property type="component" value="Chromosome 13"/>
</dbReference>
<reference evidence="8" key="1">
    <citation type="submission" date="2019-06" db="EMBL/GenBank/DDBJ databases">
        <authorList>
            <consortium name="Wellcome Sanger Institute Data Sharing"/>
        </authorList>
    </citation>
    <scope>NUCLEOTIDE SEQUENCE [LARGE SCALE GENOMIC DNA]</scope>
</reference>
<dbReference type="PROSITE" id="PS50294">
    <property type="entry name" value="WD_REPEATS_REGION"/>
    <property type="match status" value="2"/>
</dbReference>
<dbReference type="InterPro" id="IPR001680">
    <property type="entry name" value="WD40_rpt"/>
</dbReference>
<dbReference type="SMART" id="SM00320">
    <property type="entry name" value="WD40"/>
    <property type="match status" value="7"/>
</dbReference>
<reference evidence="8" key="2">
    <citation type="submission" date="2025-08" db="UniProtKB">
        <authorList>
            <consortium name="Ensembl"/>
        </authorList>
    </citation>
    <scope>IDENTIFICATION</scope>
</reference>
<dbReference type="GO" id="GO:0005813">
    <property type="term" value="C:centrosome"/>
    <property type="evidence" value="ECO:0007669"/>
    <property type="project" value="TreeGrafter"/>
</dbReference>
<keyword evidence="2 5" id="KW-0853">WD repeat</keyword>
<evidence type="ECO:0000256" key="1">
    <source>
        <dbReference type="ARBA" id="ARBA00004138"/>
    </source>
</evidence>
<dbReference type="GO" id="GO:0005929">
    <property type="term" value="C:cilium"/>
    <property type="evidence" value="ECO:0007669"/>
    <property type="project" value="UniProtKB-SubCell"/>
</dbReference>
<dbReference type="InterPro" id="IPR015943">
    <property type="entry name" value="WD40/YVTN_repeat-like_dom_sf"/>
</dbReference>
<dbReference type="GO" id="GO:0030992">
    <property type="term" value="C:intraciliary transport particle B"/>
    <property type="evidence" value="ECO:0007669"/>
    <property type="project" value="TreeGrafter"/>
</dbReference>
<dbReference type="Gene3D" id="1.25.40.470">
    <property type="match status" value="1"/>
</dbReference>
<dbReference type="FunFam" id="2.130.10.10:FF:001115">
    <property type="entry name" value="Intraflagellar transport 80 homolog (Chlamydomonas)"/>
    <property type="match status" value="1"/>
</dbReference>
<dbReference type="FunFam" id="1.25.40.470:FF:000007">
    <property type="entry name" value="Intraflagellar transport 80 homolog (Chlamydomonas)"/>
    <property type="match status" value="1"/>
</dbReference>